<gene>
    <name evidence="2" type="ORF">ECRASSUSDP1_LOCUS20138</name>
</gene>
<name>A0AAD1XTP6_EUPCR</name>
<organism evidence="2 3">
    <name type="scientific">Euplotes crassus</name>
    <dbReference type="NCBI Taxonomy" id="5936"/>
    <lineage>
        <taxon>Eukaryota</taxon>
        <taxon>Sar</taxon>
        <taxon>Alveolata</taxon>
        <taxon>Ciliophora</taxon>
        <taxon>Intramacronucleata</taxon>
        <taxon>Spirotrichea</taxon>
        <taxon>Hypotrichia</taxon>
        <taxon>Euplotida</taxon>
        <taxon>Euplotidae</taxon>
        <taxon>Moneuplotes</taxon>
    </lineage>
</organism>
<evidence type="ECO:0000256" key="1">
    <source>
        <dbReference type="SAM" id="Phobius"/>
    </source>
</evidence>
<keyword evidence="1" id="KW-0472">Membrane</keyword>
<comment type="caution">
    <text evidence="2">The sequence shown here is derived from an EMBL/GenBank/DDBJ whole genome shotgun (WGS) entry which is preliminary data.</text>
</comment>
<evidence type="ECO:0000313" key="3">
    <source>
        <dbReference type="Proteomes" id="UP001295684"/>
    </source>
</evidence>
<sequence>MFTSQKFRKTKILFTTIAVLGATGYGYLTWRCYNLRKDLTDFELISKKKDSTRPSNEYYGINWGYRSDNTIELSFNTGDILLYDYKCINCLYPSEVVSCYIHKQKSEYTGVGFTFKTPKGLYVIYPHFGKVNISPYSEFLNRPYICKIKARSFLNPPVDITKKTIEFVAAIQKTQKSPDKEISKQKDQDTSQESSKFPMKIKNDKIIGQYFHHLGVLRVNPYMKVYDARDLDLDRPNIFHKKYMLDSGFIIRSSTSGDLKDNMNFK</sequence>
<keyword evidence="3" id="KW-1185">Reference proteome</keyword>
<keyword evidence="1" id="KW-1133">Transmembrane helix</keyword>
<dbReference type="EMBL" id="CAMPGE010020500">
    <property type="protein sequence ID" value="CAI2378738.1"/>
    <property type="molecule type" value="Genomic_DNA"/>
</dbReference>
<dbReference type="Proteomes" id="UP001295684">
    <property type="component" value="Unassembled WGS sequence"/>
</dbReference>
<feature type="transmembrane region" description="Helical" evidence="1">
    <location>
        <begin position="12"/>
        <end position="30"/>
    </location>
</feature>
<proteinExistence type="predicted"/>
<keyword evidence="1" id="KW-0812">Transmembrane</keyword>
<evidence type="ECO:0000313" key="2">
    <source>
        <dbReference type="EMBL" id="CAI2378738.1"/>
    </source>
</evidence>
<reference evidence="2" key="1">
    <citation type="submission" date="2023-07" db="EMBL/GenBank/DDBJ databases">
        <authorList>
            <consortium name="AG Swart"/>
            <person name="Singh M."/>
            <person name="Singh A."/>
            <person name="Seah K."/>
            <person name="Emmerich C."/>
        </authorList>
    </citation>
    <scope>NUCLEOTIDE SEQUENCE</scope>
    <source>
        <strain evidence="2">DP1</strain>
    </source>
</reference>
<dbReference type="AlphaFoldDB" id="A0AAD1XTP6"/>
<accession>A0AAD1XTP6</accession>
<protein>
    <submittedName>
        <fullName evidence="2">Uncharacterized protein</fullName>
    </submittedName>
</protein>